<evidence type="ECO:0000256" key="7">
    <source>
        <dbReference type="ARBA" id="ARBA00023306"/>
    </source>
</evidence>
<evidence type="ECO:0000256" key="1">
    <source>
        <dbReference type="ARBA" id="ARBA00004123"/>
    </source>
</evidence>
<comment type="similarity">
    <text evidence="2">Belongs to the SCC4/mau-2 family.</text>
</comment>
<keyword evidence="6" id="KW-0539">Nucleus</keyword>
<reference evidence="8" key="1">
    <citation type="journal article" date="2020" name="Fungal Divers.">
        <title>Resolving the Mortierellaceae phylogeny through synthesis of multi-gene phylogenetics and phylogenomics.</title>
        <authorList>
            <person name="Vandepol N."/>
            <person name="Liber J."/>
            <person name="Desiro A."/>
            <person name="Na H."/>
            <person name="Kennedy M."/>
            <person name="Barry K."/>
            <person name="Grigoriev I.V."/>
            <person name="Miller A.N."/>
            <person name="O'Donnell K."/>
            <person name="Stajich J.E."/>
            <person name="Bonito G."/>
        </authorList>
    </citation>
    <scope>NUCLEOTIDE SEQUENCE</scope>
    <source>
        <strain evidence="8">BC1065</strain>
    </source>
</reference>
<keyword evidence="9" id="KW-1185">Reference proteome</keyword>
<evidence type="ECO:0000313" key="8">
    <source>
        <dbReference type="EMBL" id="KAG0256058.1"/>
    </source>
</evidence>
<dbReference type="Pfam" id="PF10345">
    <property type="entry name" value="Cohesin_load"/>
    <property type="match status" value="1"/>
</dbReference>
<keyword evidence="4" id="KW-0498">Mitosis</keyword>
<dbReference type="AlphaFoldDB" id="A0A9P6Q044"/>
<dbReference type="GO" id="GO:0005634">
    <property type="term" value="C:nucleus"/>
    <property type="evidence" value="ECO:0007669"/>
    <property type="project" value="UniProtKB-SubCell"/>
</dbReference>
<dbReference type="GO" id="GO:0007059">
    <property type="term" value="P:chromosome segregation"/>
    <property type="evidence" value="ECO:0007669"/>
    <property type="project" value="UniProtKB-KW"/>
</dbReference>
<dbReference type="OrthoDB" id="5565328at2759"/>
<evidence type="ECO:0000256" key="4">
    <source>
        <dbReference type="ARBA" id="ARBA00022776"/>
    </source>
</evidence>
<evidence type="ECO:0000313" key="9">
    <source>
        <dbReference type="Proteomes" id="UP000807716"/>
    </source>
</evidence>
<dbReference type="InterPro" id="IPR019440">
    <property type="entry name" value="MAU2"/>
</dbReference>
<dbReference type="GO" id="GO:0051301">
    <property type="term" value="P:cell division"/>
    <property type="evidence" value="ECO:0007669"/>
    <property type="project" value="UniProtKB-KW"/>
</dbReference>
<comment type="subcellular location">
    <subcellularLocation>
        <location evidence="1">Nucleus</location>
    </subcellularLocation>
</comment>
<name>A0A9P6Q044_9FUNG</name>
<organism evidence="8 9">
    <name type="scientific">Actinomortierella ambigua</name>
    <dbReference type="NCBI Taxonomy" id="1343610"/>
    <lineage>
        <taxon>Eukaryota</taxon>
        <taxon>Fungi</taxon>
        <taxon>Fungi incertae sedis</taxon>
        <taxon>Mucoromycota</taxon>
        <taxon>Mortierellomycotina</taxon>
        <taxon>Mortierellomycetes</taxon>
        <taxon>Mortierellales</taxon>
        <taxon>Mortierellaceae</taxon>
        <taxon>Actinomortierella</taxon>
    </lineage>
</organism>
<keyword evidence="7" id="KW-0131">Cell cycle</keyword>
<accession>A0A9P6Q044</accession>
<dbReference type="EMBL" id="JAAAJB010000428">
    <property type="protein sequence ID" value="KAG0256058.1"/>
    <property type="molecule type" value="Genomic_DNA"/>
</dbReference>
<protein>
    <submittedName>
        <fullName evidence="8">Uncharacterized protein</fullName>
    </submittedName>
</protein>
<proteinExistence type="inferred from homology"/>
<gene>
    <name evidence="8" type="ORF">DFQ27_005918</name>
</gene>
<evidence type="ECO:0000256" key="3">
    <source>
        <dbReference type="ARBA" id="ARBA00022618"/>
    </source>
</evidence>
<evidence type="ECO:0000256" key="5">
    <source>
        <dbReference type="ARBA" id="ARBA00022829"/>
    </source>
</evidence>
<keyword evidence="5" id="KW-0159">Chromosome partition</keyword>
<dbReference type="GO" id="GO:0007064">
    <property type="term" value="P:mitotic sister chromatid cohesion"/>
    <property type="evidence" value="ECO:0007669"/>
    <property type="project" value="InterPro"/>
</dbReference>
<dbReference type="Proteomes" id="UP000807716">
    <property type="component" value="Unassembled WGS sequence"/>
</dbReference>
<keyword evidence="3" id="KW-0132">Cell division</keyword>
<sequence length="134" mass="15337">MAEEYIEEARDIAFVATAQPKTFTQWRARHQELVYMAIKTLTAVQALSSPVMTQLDRAKTGLRLAQVLYEETENHDRAEAEVAQAIILADSVQGSQALEIHLRLYELQIMIYMRKKQFRLAKNTLRLASAEAEK</sequence>
<evidence type="ECO:0000256" key="2">
    <source>
        <dbReference type="ARBA" id="ARBA00008585"/>
    </source>
</evidence>
<evidence type="ECO:0000256" key="6">
    <source>
        <dbReference type="ARBA" id="ARBA00023242"/>
    </source>
</evidence>
<comment type="caution">
    <text evidence="8">The sequence shown here is derived from an EMBL/GenBank/DDBJ whole genome shotgun (WGS) entry which is preliminary data.</text>
</comment>